<organism evidence="7 8">
    <name type="scientific">Ramlibacter henchirensis</name>
    <dbReference type="NCBI Taxonomy" id="204072"/>
    <lineage>
        <taxon>Bacteria</taxon>
        <taxon>Pseudomonadati</taxon>
        <taxon>Pseudomonadota</taxon>
        <taxon>Betaproteobacteria</taxon>
        <taxon>Burkholderiales</taxon>
        <taxon>Comamonadaceae</taxon>
        <taxon>Ramlibacter</taxon>
    </lineage>
</organism>
<keyword evidence="3" id="KW-0285">Flavoprotein</keyword>
<comment type="similarity">
    <text evidence="2">Belongs to the oxygen-dependent FAD-linked oxidoreductase family.</text>
</comment>
<dbReference type="GO" id="GO:0071949">
    <property type="term" value="F:FAD binding"/>
    <property type="evidence" value="ECO:0007669"/>
    <property type="project" value="InterPro"/>
</dbReference>
<comment type="cofactor">
    <cofactor evidence="1">
        <name>FAD</name>
        <dbReference type="ChEBI" id="CHEBI:57692"/>
    </cofactor>
</comment>
<dbReference type="Gene3D" id="3.30.43.10">
    <property type="entry name" value="Uridine Diphospho-n-acetylenolpyruvylglucosamine Reductase, domain 2"/>
    <property type="match status" value="1"/>
</dbReference>
<dbReference type="InterPro" id="IPR006093">
    <property type="entry name" value="Oxy_OxRdtase_FAD_BS"/>
</dbReference>
<dbReference type="PANTHER" id="PTHR42973">
    <property type="entry name" value="BINDING OXIDOREDUCTASE, PUTATIVE (AFU_ORTHOLOGUE AFUA_1G17690)-RELATED"/>
    <property type="match status" value="1"/>
</dbReference>
<dbReference type="OrthoDB" id="9775082at2"/>
<evidence type="ECO:0000313" key="7">
    <source>
        <dbReference type="EMBL" id="TFZ05951.1"/>
    </source>
</evidence>
<dbReference type="InterPro" id="IPR016166">
    <property type="entry name" value="FAD-bd_PCMH"/>
</dbReference>
<keyword evidence="4" id="KW-0274">FAD</keyword>
<keyword evidence="8" id="KW-1185">Reference proteome</keyword>
<keyword evidence="5" id="KW-0560">Oxidoreductase</keyword>
<dbReference type="PANTHER" id="PTHR42973:SF39">
    <property type="entry name" value="FAD-BINDING PCMH-TYPE DOMAIN-CONTAINING PROTEIN"/>
    <property type="match status" value="1"/>
</dbReference>
<dbReference type="InterPro" id="IPR012951">
    <property type="entry name" value="BBE"/>
</dbReference>
<evidence type="ECO:0000256" key="3">
    <source>
        <dbReference type="ARBA" id="ARBA00022630"/>
    </source>
</evidence>
<dbReference type="Pfam" id="PF08031">
    <property type="entry name" value="BBE"/>
    <property type="match status" value="1"/>
</dbReference>
<name>A0A4Z0C3Z9_9BURK</name>
<dbReference type="Gene3D" id="3.30.465.10">
    <property type="match status" value="1"/>
</dbReference>
<dbReference type="PROSITE" id="PS51387">
    <property type="entry name" value="FAD_PCMH"/>
    <property type="match status" value="1"/>
</dbReference>
<accession>A0A4Z0C3Z9</accession>
<evidence type="ECO:0000256" key="4">
    <source>
        <dbReference type="ARBA" id="ARBA00022827"/>
    </source>
</evidence>
<dbReference type="Pfam" id="PF01565">
    <property type="entry name" value="FAD_binding_4"/>
    <property type="match status" value="1"/>
</dbReference>
<dbReference type="AlphaFoldDB" id="A0A4Z0C3Z9"/>
<comment type="caution">
    <text evidence="7">The sequence shown here is derived from an EMBL/GenBank/DDBJ whole genome shotgun (WGS) entry which is preliminary data.</text>
</comment>
<dbReference type="PROSITE" id="PS00862">
    <property type="entry name" value="OX2_COVAL_FAD"/>
    <property type="match status" value="1"/>
</dbReference>
<dbReference type="Proteomes" id="UP000298180">
    <property type="component" value="Unassembled WGS sequence"/>
</dbReference>
<dbReference type="Gene3D" id="3.40.462.20">
    <property type="match status" value="1"/>
</dbReference>
<reference evidence="7 8" key="1">
    <citation type="submission" date="2019-03" db="EMBL/GenBank/DDBJ databases">
        <title>Ramlibacter henchirensis DSM 14656, whole genome shotgun sequence.</title>
        <authorList>
            <person name="Zhang X."/>
            <person name="Feng G."/>
            <person name="Zhu H."/>
        </authorList>
    </citation>
    <scope>NUCLEOTIDE SEQUENCE [LARGE SCALE GENOMIC DNA]</scope>
    <source>
        <strain evidence="7 8">DSM 14656</strain>
    </source>
</reference>
<evidence type="ECO:0000256" key="1">
    <source>
        <dbReference type="ARBA" id="ARBA00001974"/>
    </source>
</evidence>
<dbReference type="InterPro" id="IPR050416">
    <property type="entry name" value="FAD-linked_Oxidoreductase"/>
</dbReference>
<dbReference type="EMBL" id="SMLM01000001">
    <property type="protein sequence ID" value="TFZ05951.1"/>
    <property type="molecule type" value="Genomic_DNA"/>
</dbReference>
<sequence length="474" mass="50723">MNTTTDSTPRIPSIPGLLGQVLRPGDDGYDQARAVWNGAIDRRPGFIVRCRSSAEVASAVRFAGANGLLLAIKGGGHSIPGWSVCEGGLMIDLSLMKSIYVDVARRIAMAEPGLLLREYDAATQAHGLASPGGEISHTGLAGLTLGGGIGWLSRKHGLACDNLIEAEVVLADGSITVANERQNADLFWALRGGGGNFGVVTRFTFRVHEVAPMYAGFAMYPAAQAPAVLAHYERLTRGAPDELSLVAALVNAPPAPFVPPELQLQPVAALAGIWVGPADEGERALQAVRRFGNPAVDTFGEQPYTAIQQWFDGGVPHGLHYYCRSEWLKPLEGGDLQALADAAARRTSPMSQVLVRHMGGAVSRVDPEATAFRFRDVRHILTVAAAWQPGDEHAGEHRQWCRETWSALKPASAGGGYVNHLTEEGASRTREAYGKATWDRLVAAKRKYDPANLFRMNQNIDPGMEESGAGQANP</sequence>
<evidence type="ECO:0000313" key="8">
    <source>
        <dbReference type="Proteomes" id="UP000298180"/>
    </source>
</evidence>
<dbReference type="SUPFAM" id="SSF56176">
    <property type="entry name" value="FAD-binding/transporter-associated domain-like"/>
    <property type="match status" value="1"/>
</dbReference>
<dbReference type="InterPro" id="IPR036318">
    <property type="entry name" value="FAD-bd_PCMH-like_sf"/>
</dbReference>
<feature type="domain" description="FAD-binding PCMH-type" evidence="6">
    <location>
        <begin position="40"/>
        <end position="210"/>
    </location>
</feature>
<dbReference type="RefSeq" id="WP_135262036.1">
    <property type="nucleotide sequence ID" value="NZ_SMLM01000001.1"/>
</dbReference>
<protein>
    <submittedName>
        <fullName evidence="7">FAD-binding oxidoreductase</fullName>
    </submittedName>
</protein>
<evidence type="ECO:0000256" key="5">
    <source>
        <dbReference type="ARBA" id="ARBA00023002"/>
    </source>
</evidence>
<gene>
    <name evidence="7" type="ORF">EZ313_04675</name>
</gene>
<dbReference type="InterPro" id="IPR016169">
    <property type="entry name" value="FAD-bd_PCMH_sub2"/>
</dbReference>
<evidence type="ECO:0000256" key="2">
    <source>
        <dbReference type="ARBA" id="ARBA00005466"/>
    </source>
</evidence>
<dbReference type="InterPro" id="IPR016167">
    <property type="entry name" value="FAD-bd_PCMH_sub1"/>
</dbReference>
<dbReference type="GO" id="GO:0016491">
    <property type="term" value="F:oxidoreductase activity"/>
    <property type="evidence" value="ECO:0007669"/>
    <property type="project" value="UniProtKB-KW"/>
</dbReference>
<dbReference type="InterPro" id="IPR006094">
    <property type="entry name" value="Oxid_FAD_bind_N"/>
</dbReference>
<proteinExistence type="inferred from homology"/>
<evidence type="ECO:0000259" key="6">
    <source>
        <dbReference type="PROSITE" id="PS51387"/>
    </source>
</evidence>